<organism evidence="1 2">
    <name type="scientific">Plakobranchus ocellatus</name>
    <dbReference type="NCBI Taxonomy" id="259542"/>
    <lineage>
        <taxon>Eukaryota</taxon>
        <taxon>Metazoa</taxon>
        <taxon>Spiralia</taxon>
        <taxon>Lophotrochozoa</taxon>
        <taxon>Mollusca</taxon>
        <taxon>Gastropoda</taxon>
        <taxon>Heterobranchia</taxon>
        <taxon>Euthyneura</taxon>
        <taxon>Panpulmonata</taxon>
        <taxon>Sacoglossa</taxon>
        <taxon>Placobranchoidea</taxon>
        <taxon>Plakobranchidae</taxon>
        <taxon>Plakobranchus</taxon>
    </lineage>
</organism>
<name>A0AAV3ZJJ0_9GAST</name>
<dbReference type="AlphaFoldDB" id="A0AAV3ZJJ0"/>
<sequence length="77" mass="8477">MIVVSTYARKGNLAEILFSVFGSGSGRRVGDPVTITCCDAHYGQDDKPIVLALLALWTGIHRRDSEAKRGRRTEMLV</sequence>
<evidence type="ECO:0000313" key="2">
    <source>
        <dbReference type="Proteomes" id="UP000735302"/>
    </source>
</evidence>
<protein>
    <submittedName>
        <fullName evidence="1">Uncharacterized protein</fullName>
    </submittedName>
</protein>
<accession>A0AAV3ZJJ0</accession>
<gene>
    <name evidence="1" type="ORF">PoB_002198200</name>
</gene>
<evidence type="ECO:0000313" key="1">
    <source>
        <dbReference type="EMBL" id="GFN95476.1"/>
    </source>
</evidence>
<keyword evidence="2" id="KW-1185">Reference proteome</keyword>
<comment type="caution">
    <text evidence="1">The sequence shown here is derived from an EMBL/GenBank/DDBJ whole genome shotgun (WGS) entry which is preliminary data.</text>
</comment>
<reference evidence="1 2" key="1">
    <citation type="journal article" date="2021" name="Elife">
        <title>Chloroplast acquisition without the gene transfer in kleptoplastic sea slugs, Plakobranchus ocellatus.</title>
        <authorList>
            <person name="Maeda T."/>
            <person name="Takahashi S."/>
            <person name="Yoshida T."/>
            <person name="Shimamura S."/>
            <person name="Takaki Y."/>
            <person name="Nagai Y."/>
            <person name="Toyoda A."/>
            <person name="Suzuki Y."/>
            <person name="Arimoto A."/>
            <person name="Ishii H."/>
            <person name="Satoh N."/>
            <person name="Nishiyama T."/>
            <person name="Hasebe M."/>
            <person name="Maruyama T."/>
            <person name="Minagawa J."/>
            <person name="Obokata J."/>
            <person name="Shigenobu S."/>
        </authorList>
    </citation>
    <scope>NUCLEOTIDE SEQUENCE [LARGE SCALE GENOMIC DNA]</scope>
</reference>
<proteinExistence type="predicted"/>
<dbReference type="Proteomes" id="UP000735302">
    <property type="component" value="Unassembled WGS sequence"/>
</dbReference>
<dbReference type="EMBL" id="BLXT01002514">
    <property type="protein sequence ID" value="GFN95476.1"/>
    <property type="molecule type" value="Genomic_DNA"/>
</dbReference>